<sequence length="260" mass="29774">MKLVLIYLVSVILTNIPNLYARSITGRTLVVYSTNEYDLCQNVRYLLVASGIPFKELRFSYNGGSGNKFLSRILNMGYFVSDFPLLTDKYYNIRYLGDVNSIYIYLLSIYTRSLASYTITKNSRSLQVNLFLNDFMSNIINSLRTNNGNILCRDILNIKNSNIYLGIIDNALNSDGPFIGNKYITFVDITLYSIVVLIELVSPGCIKNRYPGIIRMARLLRNTEVISTYEDSRYFKSLIIPGTNKFVRPVDFFTTNADIY</sequence>
<evidence type="ECO:0000313" key="3">
    <source>
        <dbReference type="EMBL" id="OII73498.1"/>
    </source>
</evidence>
<protein>
    <recommendedName>
        <fullName evidence="2">Glutathione S-transferase C-terminal domain-containing protein</fullName>
    </recommendedName>
</protein>
<reference evidence="3 4" key="1">
    <citation type="submission" date="2016-10" db="EMBL/GenBank/DDBJ databases">
        <title>Reductive evolution of mitochondrial metabolism and differential evolution of invasion-related proteins in Cryptosporidium.</title>
        <authorList>
            <person name="Liu S."/>
            <person name="Roellig D.M."/>
            <person name="Guo Y."/>
            <person name="Li N."/>
            <person name="Frace M.A."/>
            <person name="Tang K."/>
            <person name="Zhang L."/>
            <person name="Feng Y."/>
            <person name="Xiao L."/>
        </authorList>
    </citation>
    <scope>NUCLEOTIDE SEQUENCE [LARGE SCALE GENOMIC DNA]</scope>
    <source>
        <strain evidence="3">30847</strain>
    </source>
</reference>
<gene>
    <name evidence="3" type="ORF">cand_003230</name>
</gene>
<evidence type="ECO:0000313" key="4">
    <source>
        <dbReference type="Proteomes" id="UP000186804"/>
    </source>
</evidence>
<comment type="caution">
    <text evidence="3">The sequence shown here is derived from an EMBL/GenBank/DDBJ whole genome shotgun (WGS) entry which is preliminary data.</text>
</comment>
<feature type="signal peptide" evidence="1">
    <location>
        <begin position="1"/>
        <end position="21"/>
    </location>
</feature>
<dbReference type="SUPFAM" id="SSF47616">
    <property type="entry name" value="GST C-terminal domain-like"/>
    <property type="match status" value="1"/>
</dbReference>
<evidence type="ECO:0000259" key="2">
    <source>
        <dbReference type="Pfam" id="PF14497"/>
    </source>
</evidence>
<proteinExistence type="predicted"/>
<feature type="chain" id="PRO_5012814332" description="Glutathione S-transferase C-terminal domain-containing protein" evidence="1">
    <location>
        <begin position="22"/>
        <end position="260"/>
    </location>
</feature>
<dbReference type="Gene3D" id="1.20.1050.10">
    <property type="match status" value="1"/>
</dbReference>
<dbReference type="GeneID" id="92364508"/>
<dbReference type="InterPro" id="IPR036282">
    <property type="entry name" value="Glutathione-S-Trfase_C_sf"/>
</dbReference>
<dbReference type="VEuPathDB" id="CryptoDB:cand_003230"/>
<keyword evidence="4" id="KW-1185">Reference proteome</keyword>
<dbReference type="Gene3D" id="3.40.30.10">
    <property type="entry name" value="Glutaredoxin"/>
    <property type="match status" value="1"/>
</dbReference>
<accession>A0A1J4MGW0</accession>
<dbReference type="EMBL" id="LRBS01000102">
    <property type="protein sequence ID" value="OII73498.1"/>
    <property type="molecule type" value="Genomic_DNA"/>
</dbReference>
<feature type="domain" description="Glutathione S-transferase C-terminal" evidence="2">
    <location>
        <begin position="162"/>
        <end position="233"/>
    </location>
</feature>
<dbReference type="Pfam" id="PF14497">
    <property type="entry name" value="GST_C_3"/>
    <property type="match status" value="1"/>
</dbReference>
<dbReference type="InterPro" id="IPR004046">
    <property type="entry name" value="GST_C"/>
</dbReference>
<organism evidence="3 4">
    <name type="scientific">Cryptosporidium andersoni</name>
    <dbReference type="NCBI Taxonomy" id="117008"/>
    <lineage>
        <taxon>Eukaryota</taxon>
        <taxon>Sar</taxon>
        <taxon>Alveolata</taxon>
        <taxon>Apicomplexa</taxon>
        <taxon>Conoidasida</taxon>
        <taxon>Coccidia</taxon>
        <taxon>Eucoccidiorida</taxon>
        <taxon>Eimeriorina</taxon>
        <taxon>Cryptosporidiidae</taxon>
        <taxon>Cryptosporidium</taxon>
    </lineage>
</organism>
<name>A0A1J4MGW0_9CRYT</name>
<dbReference type="OrthoDB" id="338685at2759"/>
<dbReference type="Proteomes" id="UP000186804">
    <property type="component" value="Unassembled WGS sequence"/>
</dbReference>
<keyword evidence="1" id="KW-0732">Signal</keyword>
<dbReference type="AlphaFoldDB" id="A0A1J4MGW0"/>
<dbReference type="RefSeq" id="XP_067067154.1">
    <property type="nucleotide sequence ID" value="XM_067210569.1"/>
</dbReference>
<evidence type="ECO:0000256" key="1">
    <source>
        <dbReference type="SAM" id="SignalP"/>
    </source>
</evidence>